<dbReference type="Pfam" id="PF10358">
    <property type="entry name" value="NT-C2"/>
    <property type="match status" value="1"/>
</dbReference>
<reference evidence="2" key="1">
    <citation type="submission" date="2022-07" db="EMBL/GenBank/DDBJ databases">
        <title>Phylogenomic reconstructions and comparative analyses of Kickxellomycotina fungi.</title>
        <authorList>
            <person name="Reynolds N.K."/>
            <person name="Stajich J.E."/>
            <person name="Barry K."/>
            <person name="Grigoriev I.V."/>
            <person name="Crous P."/>
            <person name="Smith M.E."/>
        </authorList>
    </citation>
    <scope>NUCLEOTIDE SEQUENCE</scope>
    <source>
        <strain evidence="2">RSA 567</strain>
    </source>
</reference>
<accession>A0A9W8EDY1</accession>
<feature type="domain" description="C2 NT-type" evidence="1">
    <location>
        <begin position="7"/>
        <end position="142"/>
    </location>
</feature>
<dbReference type="EMBL" id="JANBQB010000055">
    <property type="protein sequence ID" value="KAJ1983439.1"/>
    <property type="molecule type" value="Genomic_DNA"/>
</dbReference>
<dbReference type="AlphaFoldDB" id="A0A9W8EDY1"/>
<dbReference type="PROSITE" id="PS51840">
    <property type="entry name" value="C2_NT"/>
    <property type="match status" value="1"/>
</dbReference>
<evidence type="ECO:0000313" key="3">
    <source>
        <dbReference type="Proteomes" id="UP001151582"/>
    </source>
</evidence>
<proteinExistence type="predicted"/>
<keyword evidence="3" id="KW-1185">Reference proteome</keyword>
<evidence type="ECO:0000259" key="1">
    <source>
        <dbReference type="PROSITE" id="PS51840"/>
    </source>
</evidence>
<dbReference type="InterPro" id="IPR039931">
    <property type="entry name" value="EEIG1/2-like"/>
</dbReference>
<gene>
    <name evidence="2" type="ORF">H4R34_001273</name>
</gene>
<dbReference type="PANTHER" id="PTHR21456">
    <property type="entry name" value="FAMILY WITH SEQUENCE SIMILARITY 102"/>
    <property type="match status" value="1"/>
</dbReference>
<comment type="caution">
    <text evidence="2">The sequence shown here is derived from an EMBL/GenBank/DDBJ whole genome shotgun (WGS) entry which is preliminary data.</text>
</comment>
<name>A0A9W8EDY1_9FUNG</name>
<dbReference type="InterPro" id="IPR019448">
    <property type="entry name" value="NT-C2"/>
</dbReference>
<evidence type="ECO:0000313" key="2">
    <source>
        <dbReference type="EMBL" id="KAJ1983439.1"/>
    </source>
</evidence>
<sequence>MQALYHWFISKHRLVGFEVQVTLHELINIPLVSGNFYVKWRIKNGSSSTGYTDRAPISEHRVQWDQHATKNAELVIGKDGVLSPCELHLWVKQEMNQESPRNLGTLIVNLAEYARQGEVSTRYLLQECKSNSTIKMTIHMKQISGDTRYKTPTLKKAQIPSAIANFSPKGYASDRTKARKKSMYDGPTQVNLRPYSFAKSVSSPFLPLANGNGISPYEEPSLDIMNEIFFPSQKQGQNAHT</sequence>
<dbReference type="PANTHER" id="PTHR21456:SF1">
    <property type="entry name" value="C2 NT-TYPE DOMAIN-CONTAINING PROTEIN"/>
    <property type="match status" value="1"/>
</dbReference>
<dbReference type="OrthoDB" id="3365224at2759"/>
<protein>
    <recommendedName>
        <fullName evidence="1">C2 NT-type domain-containing protein</fullName>
    </recommendedName>
</protein>
<dbReference type="Proteomes" id="UP001151582">
    <property type="component" value="Unassembled WGS sequence"/>
</dbReference>
<organism evidence="2 3">
    <name type="scientific">Dimargaris verticillata</name>
    <dbReference type="NCBI Taxonomy" id="2761393"/>
    <lineage>
        <taxon>Eukaryota</taxon>
        <taxon>Fungi</taxon>
        <taxon>Fungi incertae sedis</taxon>
        <taxon>Zoopagomycota</taxon>
        <taxon>Kickxellomycotina</taxon>
        <taxon>Dimargaritomycetes</taxon>
        <taxon>Dimargaritales</taxon>
        <taxon>Dimargaritaceae</taxon>
        <taxon>Dimargaris</taxon>
    </lineage>
</organism>